<dbReference type="CDD" id="cd02440">
    <property type="entry name" value="AdoMet_MTases"/>
    <property type="match status" value="1"/>
</dbReference>
<feature type="region of interest" description="Disordered" evidence="8">
    <location>
        <begin position="528"/>
        <end position="583"/>
    </location>
</feature>
<dbReference type="CDD" id="cd11715">
    <property type="entry name" value="THUMP_AdoMetMT"/>
    <property type="match status" value="1"/>
</dbReference>
<dbReference type="GO" id="GO:0052915">
    <property type="term" value="F:23S rRNA (guanine(2445)-N(2))-methyltransferase activity"/>
    <property type="evidence" value="ECO:0007669"/>
    <property type="project" value="UniProtKB-EC"/>
</dbReference>
<comment type="caution">
    <text evidence="10">The sequence shown here is derived from an EMBL/GenBank/DDBJ whole genome shotgun (WGS) entry which is preliminary data.</text>
</comment>
<keyword evidence="2 6" id="KW-0698">rRNA processing</keyword>
<evidence type="ECO:0000256" key="3">
    <source>
        <dbReference type="ARBA" id="ARBA00022603"/>
    </source>
</evidence>
<keyword evidence="7" id="KW-0694">RNA-binding</keyword>
<keyword evidence="11" id="KW-1185">Reference proteome</keyword>
<dbReference type="EC" id="2.1.1.264" evidence="6"/>
<proteinExistence type="inferred from homology"/>
<feature type="compositionally biased region" description="Gly residues" evidence="8">
    <location>
        <begin position="535"/>
        <end position="544"/>
    </location>
</feature>
<feature type="domain" description="THUMP" evidence="9">
    <location>
        <begin position="42"/>
        <end position="153"/>
    </location>
</feature>
<dbReference type="PANTHER" id="PTHR47313">
    <property type="entry name" value="RIBOSOMAL RNA LARGE SUBUNIT METHYLTRANSFERASE K/L"/>
    <property type="match status" value="1"/>
</dbReference>
<dbReference type="InterPro" id="IPR054170">
    <property type="entry name" value="RlmL_1st"/>
</dbReference>
<dbReference type="NCBIfam" id="NF008748">
    <property type="entry name" value="PRK11783.1"/>
    <property type="match status" value="1"/>
</dbReference>
<keyword evidence="4 6" id="KW-0808">Transferase</keyword>
<dbReference type="InterPro" id="IPR017244">
    <property type="entry name" value="23SrRNA_methyltr_KL"/>
</dbReference>
<keyword evidence="1 6" id="KW-0963">Cytoplasm</keyword>
<dbReference type="InterPro" id="IPR029063">
    <property type="entry name" value="SAM-dependent_MTases_sf"/>
</dbReference>
<dbReference type="EC" id="2.1.1.173" evidence="6"/>
<name>A0ABU7R9X1_9ACTN</name>
<dbReference type="RefSeq" id="WP_330958158.1">
    <property type="nucleotide sequence ID" value="NZ_JAZGJQ010000004.1"/>
</dbReference>
<dbReference type="HAMAP" id="MF_01858">
    <property type="entry name" value="23SrRNA_methyltr_KL"/>
    <property type="match status" value="1"/>
</dbReference>
<comment type="function">
    <text evidence="6">Specifically methylates the guanine in position 2445 (m2G2445) and the guanine in position 2069 (m7G2069) of 23S rRNA.</text>
</comment>
<evidence type="ECO:0000256" key="1">
    <source>
        <dbReference type="ARBA" id="ARBA00022490"/>
    </source>
</evidence>
<comment type="subcellular location">
    <subcellularLocation>
        <location evidence="6">Cytoplasm</location>
    </subcellularLocation>
</comment>
<organism evidence="10 11">
    <name type="scientific">Olsenella absiana</name>
    <dbReference type="NCBI Taxonomy" id="3115222"/>
    <lineage>
        <taxon>Bacteria</taxon>
        <taxon>Bacillati</taxon>
        <taxon>Actinomycetota</taxon>
        <taxon>Coriobacteriia</taxon>
        <taxon>Coriobacteriales</taxon>
        <taxon>Atopobiaceae</taxon>
        <taxon>Olsenella</taxon>
    </lineage>
</organism>
<dbReference type="Pfam" id="PF10672">
    <property type="entry name" value="Methyltrans_SAM"/>
    <property type="match status" value="1"/>
</dbReference>
<keyword evidence="3 6" id="KW-0489">Methyltransferase</keyword>
<dbReference type="Pfam" id="PF02926">
    <property type="entry name" value="THUMP"/>
    <property type="match status" value="1"/>
</dbReference>
<evidence type="ECO:0000313" key="10">
    <source>
        <dbReference type="EMBL" id="MEE6147393.1"/>
    </source>
</evidence>
<evidence type="ECO:0000259" key="9">
    <source>
        <dbReference type="PROSITE" id="PS51165"/>
    </source>
</evidence>
<evidence type="ECO:0000256" key="7">
    <source>
        <dbReference type="PROSITE-ProRule" id="PRU00529"/>
    </source>
</evidence>
<dbReference type="Gene3D" id="3.30.750.80">
    <property type="entry name" value="RNA methyltransferase domain (HRMD) like"/>
    <property type="match status" value="1"/>
</dbReference>
<dbReference type="SUPFAM" id="SSF53335">
    <property type="entry name" value="S-adenosyl-L-methionine-dependent methyltransferases"/>
    <property type="match status" value="2"/>
</dbReference>
<evidence type="ECO:0000256" key="4">
    <source>
        <dbReference type="ARBA" id="ARBA00022679"/>
    </source>
</evidence>
<dbReference type="EMBL" id="JAZGJQ010000004">
    <property type="protein sequence ID" value="MEE6147393.1"/>
    <property type="molecule type" value="Genomic_DNA"/>
</dbReference>
<sequence length="805" mass="87469">MNFFATCPKGFERLLAAELASLGITQVRPLKGQVSFEGGLEGAYRACLWSRLASRVMLTLARIDATDADALYAGMGSIDWTRHLAPGATFAIDAHGTNAELRNTQFTALRSKDAISDQLLARRGARPAQDPADPDLTIAVRVSRDHATVAIDLSGAPLFRRGYETARGKAAPIAPLRPDYAAALLAAGGWFRCVRHDKARLLALFPGAGTVLVEAASEALDRAPGLLRTRWGFEGWLGHDAATWEALLDEADERAEKGGRFGAAAGGTVAVGGLELVCFEGRRGSEQAATQLLRAAGIHGVRPRYLSASELGDAAQSLGPSSLIACDLSWVDAGDAAEEAVALSELARATQRCGRVPLLATIARDGAAEAAFGAPATEREAIYLGQDEGFLCTFDLAAERGERPVARLKDGREVPVMLPTSQQFADRLWKVARERRKWAKREDVSCYRVYDTDLPDYAVSIELYQGAGEQGRWLRVSEYRAPKDVDPLVARERLMDVLAIAPQVLDVAPRNVFLRVRSRAKGGSQYADEGKLAGAAGGRAGAGRGASRKAGRGASGREVLLGRGRAVGPHSSRGGRAQDPGLMTPPGAHLVEEGGLTFEVNFESRLDCGIFLDHRETRALVREMAKQTQGSKRFLNLFAYTGTATCYAADGGAKHTTTVDMSRPSLDWARRNMARNGFTGPEHEFVQADVVAWISEQRRTANRWDLVFCDVPTFSNSDRMHHGSWDVQRDHAELLIGVSRLLTRNGTCVFSCNLRSFKPDVEYLRRYGVEVEDITARTIPEDFSRNPKIHHCYLVRRFAQGGRGA</sequence>
<accession>A0ABU7R9X1</accession>
<evidence type="ECO:0000256" key="6">
    <source>
        <dbReference type="HAMAP-Rule" id="MF_01858"/>
    </source>
</evidence>
<evidence type="ECO:0000256" key="8">
    <source>
        <dbReference type="SAM" id="MobiDB-lite"/>
    </source>
</evidence>
<gene>
    <name evidence="10" type="primary">rlmKL</name>
    <name evidence="6" type="synonym">rlmL</name>
    <name evidence="10" type="ORF">VXJ25_05230</name>
</gene>
<dbReference type="InterPro" id="IPR000241">
    <property type="entry name" value="RlmKL-like_Mtase"/>
</dbReference>
<evidence type="ECO:0000313" key="11">
    <source>
        <dbReference type="Proteomes" id="UP001332931"/>
    </source>
</evidence>
<evidence type="ECO:0000256" key="2">
    <source>
        <dbReference type="ARBA" id="ARBA00022552"/>
    </source>
</evidence>
<dbReference type="Pfam" id="PF22020">
    <property type="entry name" value="RlmL_1st"/>
    <property type="match status" value="1"/>
</dbReference>
<dbReference type="SMART" id="SM00981">
    <property type="entry name" value="THUMP"/>
    <property type="match status" value="1"/>
</dbReference>
<comment type="similarity">
    <text evidence="6">Belongs to the methyltransferase superfamily. RlmKL family.</text>
</comment>
<dbReference type="PIRSF" id="PIRSF037618">
    <property type="entry name" value="RNA_Mtase_bacteria_prd"/>
    <property type="match status" value="1"/>
</dbReference>
<evidence type="ECO:0000256" key="5">
    <source>
        <dbReference type="ARBA" id="ARBA00022691"/>
    </source>
</evidence>
<dbReference type="PROSITE" id="PS51165">
    <property type="entry name" value="THUMP"/>
    <property type="match status" value="1"/>
</dbReference>
<dbReference type="InterPro" id="IPR019614">
    <property type="entry name" value="SAM-dep_methyl-trfase"/>
</dbReference>
<dbReference type="Pfam" id="PF01170">
    <property type="entry name" value="UPF0020"/>
    <property type="match status" value="1"/>
</dbReference>
<comment type="catalytic activity">
    <reaction evidence="6">
        <text>guanosine(2069) in 23S rRNA + S-adenosyl-L-methionine = N(2)-methylguanosine(2069) in 23S rRNA + S-adenosyl-L-homocysteine + H(+)</text>
        <dbReference type="Rhea" id="RHEA:43772"/>
        <dbReference type="Rhea" id="RHEA-COMP:10688"/>
        <dbReference type="Rhea" id="RHEA-COMP:10689"/>
        <dbReference type="ChEBI" id="CHEBI:15378"/>
        <dbReference type="ChEBI" id="CHEBI:57856"/>
        <dbReference type="ChEBI" id="CHEBI:59789"/>
        <dbReference type="ChEBI" id="CHEBI:74269"/>
        <dbReference type="ChEBI" id="CHEBI:74481"/>
        <dbReference type="EC" id="2.1.1.264"/>
    </reaction>
</comment>
<reference evidence="10 11" key="1">
    <citation type="submission" date="2024-01" db="EMBL/GenBank/DDBJ databases">
        <title>Description of Olsenella sp. nov., isolated from pig feces.</title>
        <authorList>
            <person name="Chang Y.-H."/>
        </authorList>
    </citation>
    <scope>NUCLEOTIDE SEQUENCE [LARGE SCALE GENOMIC DNA]</scope>
    <source>
        <strain evidence="10 11">YH-ols2223</strain>
    </source>
</reference>
<comment type="catalytic activity">
    <reaction evidence="6">
        <text>guanosine(2445) in 23S rRNA + S-adenosyl-L-methionine = N(2)-methylguanosine(2445) in 23S rRNA + S-adenosyl-L-homocysteine + H(+)</text>
        <dbReference type="Rhea" id="RHEA:42740"/>
        <dbReference type="Rhea" id="RHEA-COMP:10215"/>
        <dbReference type="Rhea" id="RHEA-COMP:10216"/>
        <dbReference type="ChEBI" id="CHEBI:15378"/>
        <dbReference type="ChEBI" id="CHEBI:57856"/>
        <dbReference type="ChEBI" id="CHEBI:59789"/>
        <dbReference type="ChEBI" id="CHEBI:74269"/>
        <dbReference type="ChEBI" id="CHEBI:74481"/>
        <dbReference type="EC" id="2.1.1.173"/>
    </reaction>
</comment>
<keyword evidence="5 6" id="KW-0949">S-adenosyl-L-methionine</keyword>
<dbReference type="InterPro" id="IPR004114">
    <property type="entry name" value="THUMP_dom"/>
</dbReference>
<protein>
    <recommendedName>
        <fullName evidence="6">Ribosomal RNA large subunit methyltransferase K/L</fullName>
    </recommendedName>
    <domain>
        <recommendedName>
            <fullName evidence="6">23S rRNA m2G2445 methyltransferase</fullName>
            <ecNumber evidence="6">2.1.1.173</ecNumber>
        </recommendedName>
        <alternativeName>
            <fullName evidence="6">rRNA (guanine-N(2)-)-methyltransferase RlmL</fullName>
        </alternativeName>
    </domain>
    <domain>
        <recommendedName>
            <fullName evidence="6">23S rRNA m7G2069 methyltransferase</fullName>
            <ecNumber evidence="6">2.1.1.264</ecNumber>
        </recommendedName>
        <alternativeName>
            <fullName evidence="6">rRNA (guanine-N(7)-)-methyltransferase RlmK</fullName>
        </alternativeName>
    </domain>
</protein>
<dbReference type="Proteomes" id="UP001332931">
    <property type="component" value="Unassembled WGS sequence"/>
</dbReference>
<dbReference type="Gene3D" id="3.40.50.150">
    <property type="entry name" value="Vaccinia Virus protein VP39"/>
    <property type="match status" value="1"/>
</dbReference>
<dbReference type="Gene3D" id="3.30.2130.30">
    <property type="match status" value="2"/>
</dbReference>
<dbReference type="PANTHER" id="PTHR47313:SF1">
    <property type="entry name" value="RIBOSOMAL RNA LARGE SUBUNIT METHYLTRANSFERASE K_L"/>
    <property type="match status" value="1"/>
</dbReference>